<dbReference type="RefSeq" id="WP_056759436.1">
    <property type="nucleotide sequence ID" value="NZ_CP048815.1"/>
</dbReference>
<organism evidence="2 3">
    <name type="scientific">Caulobacter rhizosphaerae</name>
    <dbReference type="NCBI Taxonomy" id="2010972"/>
    <lineage>
        <taxon>Bacteria</taxon>
        <taxon>Pseudomonadati</taxon>
        <taxon>Pseudomonadota</taxon>
        <taxon>Alphaproteobacteria</taxon>
        <taxon>Caulobacterales</taxon>
        <taxon>Caulobacteraceae</taxon>
        <taxon>Caulobacter</taxon>
    </lineage>
</organism>
<feature type="transmembrane region" description="Helical" evidence="1">
    <location>
        <begin position="67"/>
        <end position="91"/>
    </location>
</feature>
<gene>
    <name evidence="2" type="ORF">J2800_000865</name>
</gene>
<keyword evidence="3" id="KW-1185">Reference proteome</keyword>
<dbReference type="Proteomes" id="UP001262754">
    <property type="component" value="Unassembled WGS sequence"/>
</dbReference>
<feature type="transmembrane region" description="Helical" evidence="1">
    <location>
        <begin position="158"/>
        <end position="187"/>
    </location>
</feature>
<feature type="transmembrane region" description="Helical" evidence="1">
    <location>
        <begin position="124"/>
        <end position="152"/>
    </location>
</feature>
<protein>
    <submittedName>
        <fullName evidence="2">Uncharacterized membrane protein YhaH (DUF805 family)</fullName>
    </submittedName>
</protein>
<evidence type="ECO:0000256" key="1">
    <source>
        <dbReference type="SAM" id="Phobius"/>
    </source>
</evidence>
<sequence length="306" mass="31702">MDQFSATDAALAGFRAAREKPRAVAVWAGIMAILSFIVAIFAVSTFGDKLTALTTAVEGDPDPQTTLAAMSGLWPLFVGSMLYVLVTNSVLMAAVNRLILRPQDGAGAYLRLGGDELRQAAVQVLLYLVLFGAYFVGVVIVALLGTIGGAIGGAGLGVLLGLLSGVALLAGLVLLSVRLSFVSTLAFDTRRIDLRASWDMTRGRFWQLFGTYLIATVLAVVVYLLLFVMIAAVGAIAGMATGGGLAAAGDALHGEATTLAELFSVSGVVRSLLSGLMSVLVSLIVFAPAPTIYAQLKGRDVGETFG</sequence>
<keyword evidence="1" id="KW-0812">Transmembrane</keyword>
<dbReference type="EMBL" id="JAVDRL010000002">
    <property type="protein sequence ID" value="MDR6530141.1"/>
    <property type="molecule type" value="Genomic_DNA"/>
</dbReference>
<comment type="caution">
    <text evidence="2">The sequence shown here is derived from an EMBL/GenBank/DDBJ whole genome shotgun (WGS) entry which is preliminary data.</text>
</comment>
<proteinExistence type="predicted"/>
<keyword evidence="1" id="KW-0472">Membrane</keyword>
<evidence type="ECO:0000313" key="3">
    <source>
        <dbReference type="Proteomes" id="UP001262754"/>
    </source>
</evidence>
<feature type="transmembrane region" description="Helical" evidence="1">
    <location>
        <begin position="268"/>
        <end position="289"/>
    </location>
</feature>
<feature type="transmembrane region" description="Helical" evidence="1">
    <location>
        <begin position="24"/>
        <end position="47"/>
    </location>
</feature>
<keyword evidence="1" id="KW-1133">Transmembrane helix</keyword>
<name>A0ABU1MW60_9CAUL</name>
<accession>A0ABU1MW60</accession>
<reference evidence="2 3" key="1">
    <citation type="submission" date="2023-07" db="EMBL/GenBank/DDBJ databases">
        <title>Sorghum-associated microbial communities from plants grown in Nebraska, USA.</title>
        <authorList>
            <person name="Schachtman D."/>
        </authorList>
    </citation>
    <scope>NUCLEOTIDE SEQUENCE [LARGE SCALE GENOMIC DNA]</scope>
    <source>
        <strain evidence="2 3">DS2154</strain>
    </source>
</reference>
<evidence type="ECO:0000313" key="2">
    <source>
        <dbReference type="EMBL" id="MDR6530141.1"/>
    </source>
</evidence>
<feature type="transmembrane region" description="Helical" evidence="1">
    <location>
        <begin position="208"/>
        <end position="237"/>
    </location>
</feature>